<dbReference type="InterPro" id="IPR000172">
    <property type="entry name" value="GMC_OxRdtase_N"/>
</dbReference>
<evidence type="ECO:0000256" key="1">
    <source>
        <dbReference type="ARBA" id="ARBA00001974"/>
    </source>
</evidence>
<feature type="domain" description="Glucose-methanol-choline oxidoreductase N-terminal" evidence="6">
    <location>
        <begin position="316"/>
        <end position="330"/>
    </location>
</feature>
<dbReference type="Pfam" id="PF00732">
    <property type="entry name" value="GMC_oxred_N"/>
    <property type="match status" value="1"/>
</dbReference>
<keyword evidence="3" id="KW-0285">Flavoprotein</keyword>
<dbReference type="Gene3D" id="3.30.560.10">
    <property type="entry name" value="Glucose Oxidase, domain 3"/>
    <property type="match status" value="1"/>
</dbReference>
<evidence type="ECO:0000256" key="3">
    <source>
        <dbReference type="ARBA" id="ARBA00022630"/>
    </source>
</evidence>
<evidence type="ECO:0000256" key="5">
    <source>
        <dbReference type="PIRSR" id="PIRSR000137-2"/>
    </source>
</evidence>
<reference evidence="7 8" key="1">
    <citation type="submission" date="2024-03" db="EMBL/GenBank/DDBJ databases">
        <title>The genome assembly and annotation of the cricket Gryllus longicercus Weissman &amp; Gray.</title>
        <authorList>
            <person name="Szrajer S."/>
            <person name="Gray D."/>
            <person name="Ylla G."/>
        </authorList>
    </citation>
    <scope>NUCLEOTIDE SEQUENCE [LARGE SCALE GENOMIC DNA]</scope>
    <source>
        <strain evidence="7">DAG 2021-001</strain>
        <tissue evidence="7">Whole body minus gut</tissue>
    </source>
</reference>
<dbReference type="Pfam" id="PF05199">
    <property type="entry name" value="GMC_oxred_C"/>
    <property type="match status" value="1"/>
</dbReference>
<dbReference type="InterPro" id="IPR007867">
    <property type="entry name" value="GMC_OxRtase_C"/>
</dbReference>
<evidence type="ECO:0000313" key="7">
    <source>
        <dbReference type="EMBL" id="KAK7868158.1"/>
    </source>
</evidence>
<comment type="caution">
    <text evidence="7">The sequence shown here is derived from an EMBL/GenBank/DDBJ whole genome shotgun (WGS) entry which is preliminary data.</text>
</comment>
<sequence>MELNSTAAVTGAPGGASAVLLGALLSALTHSFQRLSAQGTFPPDAADRLKTAYDFVVVGAGSAGAVVAARLSENPDWSVLLLEAGGDPPPDSEVPALFAALQNTPMDWAYRTEPDPNSCRAFRGHRCPVPRGKAVGGSHAMNAMMYIRGSRHDYDEWAALGNEGWRYEDVLPYFKKSEDLGAKRLLDLDDAPLHHSTGGPLTVSDYFCPDSYSAVRKSIIQSAAEMGHKISQDFRLDDLFGFNSTIGTLQNGERCTSAKAFLGEAKSRPNLHVVKNALVTNVLIDEDTKTAYGVHFEKDGNGYKVEANKEVIVSAGTINSPQLLMLSGIGPRKHLEDKGISPVIQDLSVGENLQDHMALFGVLHLLNSSVNPLPVPEMEMNAVYEYFSRRTGLLSGVGVADITGFLKTERNPKDITDSDRPDIQIIHLLFEKSNTNALDAFISTLNFTPELASFFSHAVSQSDLLFQCPVLLHPKSRGRIVLQSKNPHDKPLIHANFLSEPEDVRTLTEGALFASARGRTAALRALNATLLRPPLTECDDSEFDSRAFWACAIRQMASTLYHPVGTCKMGPPADPTAVVDERLRVHGVKGLRVADASIMPTLTSGNTNAPTIMIGEKAAAMIKEDWAEFCDRTLDSCGPN</sequence>
<dbReference type="EMBL" id="JAZDUA010000099">
    <property type="protein sequence ID" value="KAK7868158.1"/>
    <property type="molecule type" value="Genomic_DNA"/>
</dbReference>
<evidence type="ECO:0000313" key="8">
    <source>
        <dbReference type="Proteomes" id="UP001378592"/>
    </source>
</evidence>
<dbReference type="PANTHER" id="PTHR11552:SF147">
    <property type="entry name" value="CHOLINE DEHYDROGENASE, MITOCHONDRIAL"/>
    <property type="match status" value="1"/>
</dbReference>
<dbReference type="Gene3D" id="3.50.50.60">
    <property type="entry name" value="FAD/NAD(P)-binding domain"/>
    <property type="match status" value="1"/>
</dbReference>
<dbReference type="GO" id="GO:0050660">
    <property type="term" value="F:flavin adenine dinucleotide binding"/>
    <property type="evidence" value="ECO:0007669"/>
    <property type="project" value="InterPro"/>
</dbReference>
<evidence type="ECO:0000256" key="2">
    <source>
        <dbReference type="ARBA" id="ARBA00010790"/>
    </source>
</evidence>
<dbReference type="PROSITE" id="PS00624">
    <property type="entry name" value="GMC_OXRED_2"/>
    <property type="match status" value="1"/>
</dbReference>
<comment type="cofactor">
    <cofactor evidence="1 5">
        <name>FAD</name>
        <dbReference type="ChEBI" id="CHEBI:57692"/>
    </cofactor>
</comment>
<proteinExistence type="inferred from homology"/>
<protein>
    <recommendedName>
        <fullName evidence="6">Glucose-methanol-choline oxidoreductase N-terminal domain-containing protein</fullName>
    </recommendedName>
</protein>
<evidence type="ECO:0000256" key="4">
    <source>
        <dbReference type="ARBA" id="ARBA00022827"/>
    </source>
</evidence>
<accession>A0AAN9W361</accession>
<gene>
    <name evidence="7" type="ORF">R5R35_003033</name>
</gene>
<dbReference type="GO" id="GO:0016614">
    <property type="term" value="F:oxidoreductase activity, acting on CH-OH group of donors"/>
    <property type="evidence" value="ECO:0007669"/>
    <property type="project" value="InterPro"/>
</dbReference>
<dbReference type="PANTHER" id="PTHR11552">
    <property type="entry name" value="GLUCOSE-METHANOL-CHOLINE GMC OXIDOREDUCTASE"/>
    <property type="match status" value="1"/>
</dbReference>
<dbReference type="InterPro" id="IPR012132">
    <property type="entry name" value="GMC_OxRdtase"/>
</dbReference>
<dbReference type="InterPro" id="IPR036188">
    <property type="entry name" value="FAD/NAD-bd_sf"/>
</dbReference>
<dbReference type="SUPFAM" id="SSF51905">
    <property type="entry name" value="FAD/NAD(P)-binding domain"/>
    <property type="match status" value="1"/>
</dbReference>
<evidence type="ECO:0000259" key="6">
    <source>
        <dbReference type="PROSITE" id="PS00624"/>
    </source>
</evidence>
<dbReference type="PIRSF" id="PIRSF000137">
    <property type="entry name" value="Alcohol_oxidase"/>
    <property type="match status" value="1"/>
</dbReference>
<name>A0AAN9W361_9ORTH</name>
<keyword evidence="4 5" id="KW-0274">FAD</keyword>
<organism evidence="7 8">
    <name type="scientific">Gryllus longicercus</name>
    <dbReference type="NCBI Taxonomy" id="2509291"/>
    <lineage>
        <taxon>Eukaryota</taxon>
        <taxon>Metazoa</taxon>
        <taxon>Ecdysozoa</taxon>
        <taxon>Arthropoda</taxon>
        <taxon>Hexapoda</taxon>
        <taxon>Insecta</taxon>
        <taxon>Pterygota</taxon>
        <taxon>Neoptera</taxon>
        <taxon>Polyneoptera</taxon>
        <taxon>Orthoptera</taxon>
        <taxon>Ensifera</taxon>
        <taxon>Gryllidea</taxon>
        <taxon>Grylloidea</taxon>
        <taxon>Gryllidae</taxon>
        <taxon>Gryllinae</taxon>
        <taxon>Gryllus</taxon>
    </lineage>
</organism>
<dbReference type="Proteomes" id="UP001378592">
    <property type="component" value="Unassembled WGS sequence"/>
</dbReference>
<dbReference type="AlphaFoldDB" id="A0AAN9W361"/>
<feature type="binding site" evidence="5">
    <location>
        <position position="279"/>
    </location>
    <ligand>
        <name>FAD</name>
        <dbReference type="ChEBI" id="CHEBI:57692"/>
    </ligand>
</feature>
<keyword evidence="8" id="KW-1185">Reference proteome</keyword>
<dbReference type="SUPFAM" id="SSF54373">
    <property type="entry name" value="FAD-linked reductases, C-terminal domain"/>
    <property type="match status" value="1"/>
</dbReference>
<comment type="similarity">
    <text evidence="2">Belongs to the GMC oxidoreductase family.</text>
</comment>